<sequence length="299" mass="33518">MSKTVGSGTGSIGTTRGATSRTRRKNAAGNRTGIGWKHGTDVQGNGRKVKCNYCSKTISGGIFRFKHHLAGTREDSEPCATVPQEVKELMLKIVAEAKEASLKKRKFDEDCSEEIEKDNSSQSKGKGILNFVTKGKGDGTQVTINRMMKKDLKEQVDYQCSLFFYTSALPFNVVKNPKFEKFCEMVGRYGIGYKPPSYLDMREMLLKKVVANIDVTLEEFREEWERTGCSIMSYGWTDRKRHCICNFLVNSPKGTIFLYSLDTSDISKTTDKVMKMLDDAIKFVGEENVVQVVTNNAAN</sequence>
<dbReference type="GO" id="GO:0003677">
    <property type="term" value="F:DNA binding"/>
    <property type="evidence" value="ECO:0007669"/>
    <property type="project" value="InterPro"/>
</dbReference>
<evidence type="ECO:0000313" key="8">
    <source>
        <dbReference type="Proteomes" id="UP001327560"/>
    </source>
</evidence>
<dbReference type="GO" id="GO:0008270">
    <property type="term" value="F:zinc ion binding"/>
    <property type="evidence" value="ECO:0007669"/>
    <property type="project" value="UniProtKB-KW"/>
</dbReference>
<feature type="compositionally biased region" description="Low complexity" evidence="5">
    <location>
        <begin position="1"/>
        <end position="20"/>
    </location>
</feature>
<keyword evidence="3" id="KW-0862">Zinc</keyword>
<name>A0AAQ3JQK3_9LILI</name>
<evidence type="ECO:0000313" key="7">
    <source>
        <dbReference type="EMBL" id="WOK93508.1"/>
    </source>
</evidence>
<feature type="region of interest" description="Disordered" evidence="5">
    <location>
        <begin position="1"/>
        <end position="41"/>
    </location>
</feature>
<evidence type="ECO:0000256" key="4">
    <source>
        <dbReference type="PROSITE-ProRule" id="PRU00027"/>
    </source>
</evidence>
<dbReference type="InterPro" id="IPR007021">
    <property type="entry name" value="DUF659"/>
</dbReference>
<dbReference type="PROSITE" id="PS50808">
    <property type="entry name" value="ZF_BED"/>
    <property type="match status" value="1"/>
</dbReference>
<dbReference type="InterPro" id="IPR003656">
    <property type="entry name" value="Znf_BED"/>
</dbReference>
<protein>
    <recommendedName>
        <fullName evidence="6">BED-type domain-containing protein</fullName>
    </recommendedName>
</protein>
<evidence type="ECO:0000256" key="2">
    <source>
        <dbReference type="ARBA" id="ARBA00022771"/>
    </source>
</evidence>
<reference evidence="7 8" key="1">
    <citation type="submission" date="2023-10" db="EMBL/GenBank/DDBJ databases">
        <title>Chromosome-scale genome assembly provides insights into flower coloration mechanisms of Canna indica.</title>
        <authorList>
            <person name="Li C."/>
        </authorList>
    </citation>
    <scope>NUCLEOTIDE SEQUENCE [LARGE SCALE GENOMIC DNA]</scope>
    <source>
        <tissue evidence="7">Flower</tissue>
    </source>
</reference>
<evidence type="ECO:0000256" key="1">
    <source>
        <dbReference type="ARBA" id="ARBA00022723"/>
    </source>
</evidence>
<keyword evidence="8" id="KW-1185">Reference proteome</keyword>
<feature type="domain" description="BED-type" evidence="6">
    <location>
        <begin position="30"/>
        <end position="86"/>
    </location>
</feature>
<evidence type="ECO:0000256" key="3">
    <source>
        <dbReference type="ARBA" id="ARBA00022833"/>
    </source>
</evidence>
<dbReference type="EMBL" id="CP136890">
    <property type="protein sequence ID" value="WOK93508.1"/>
    <property type="molecule type" value="Genomic_DNA"/>
</dbReference>
<evidence type="ECO:0000259" key="6">
    <source>
        <dbReference type="PROSITE" id="PS50808"/>
    </source>
</evidence>
<organism evidence="7 8">
    <name type="scientific">Canna indica</name>
    <name type="common">Indian-shot</name>
    <dbReference type="NCBI Taxonomy" id="4628"/>
    <lineage>
        <taxon>Eukaryota</taxon>
        <taxon>Viridiplantae</taxon>
        <taxon>Streptophyta</taxon>
        <taxon>Embryophyta</taxon>
        <taxon>Tracheophyta</taxon>
        <taxon>Spermatophyta</taxon>
        <taxon>Magnoliopsida</taxon>
        <taxon>Liliopsida</taxon>
        <taxon>Zingiberales</taxon>
        <taxon>Cannaceae</taxon>
        <taxon>Canna</taxon>
    </lineage>
</organism>
<keyword evidence="1" id="KW-0479">Metal-binding</keyword>
<keyword evidence="2 4" id="KW-0863">Zinc-finger</keyword>
<dbReference type="Pfam" id="PF04937">
    <property type="entry name" value="DUF659"/>
    <property type="match status" value="1"/>
</dbReference>
<gene>
    <name evidence="7" type="ORF">Cni_G02206</name>
</gene>
<accession>A0AAQ3JQK3</accession>
<dbReference type="Proteomes" id="UP001327560">
    <property type="component" value="Chromosome 1"/>
</dbReference>
<dbReference type="PANTHER" id="PTHR32166">
    <property type="entry name" value="OSJNBA0013A04.12 PROTEIN"/>
    <property type="match status" value="1"/>
</dbReference>
<dbReference type="AlphaFoldDB" id="A0AAQ3JQK3"/>
<evidence type="ECO:0000256" key="5">
    <source>
        <dbReference type="SAM" id="MobiDB-lite"/>
    </source>
</evidence>
<dbReference type="Pfam" id="PF02892">
    <property type="entry name" value="zf-BED"/>
    <property type="match status" value="1"/>
</dbReference>
<dbReference type="PANTHER" id="PTHR32166:SF122">
    <property type="entry name" value="OS09G0499600 PROTEIN"/>
    <property type="match status" value="1"/>
</dbReference>
<proteinExistence type="predicted"/>